<evidence type="ECO:0000313" key="2">
    <source>
        <dbReference type="EMBL" id="RDI68330.1"/>
    </source>
</evidence>
<name>A0A370ICK0_9NOCA</name>
<keyword evidence="3" id="KW-1185">Reference proteome</keyword>
<sequence length="282" mass="30768">MPESADRDEPLTFRWLGVAGVELRIAGQVLLIDPFLTRPPLRRLLFGRVEPHPAFLEALLPRCDAILVSHAHWDHLLDVPAIARYTGAAVFGSPHTCRLAEACGVPPERINLIRAGDRFTLGAFDCDVLAAHHGRTPLDPLINGPLPADLRPPLRLRDYRMDTCLGFAIQVGGVRILHLPGRARPADVLIIAATTNPRRHAALLPAVGARVVIPVHWDNLFRPISAPLRPMLAPPAQAWPPLHRMQPRSLAPLVDRLTPGARLLIPDPFTVYPLATLAAAGG</sequence>
<comment type="caution">
    <text evidence="2">The sequence shown here is derived from an EMBL/GenBank/DDBJ whole genome shotgun (WGS) entry which is preliminary data.</text>
</comment>
<dbReference type="SUPFAM" id="SSF56281">
    <property type="entry name" value="Metallo-hydrolase/oxidoreductase"/>
    <property type="match status" value="1"/>
</dbReference>
<dbReference type="EMBL" id="QQBC01000002">
    <property type="protein sequence ID" value="RDI68330.1"/>
    <property type="molecule type" value="Genomic_DNA"/>
</dbReference>
<proteinExistence type="predicted"/>
<gene>
    <name evidence="2" type="ORF">DFR76_102731</name>
</gene>
<protein>
    <submittedName>
        <fullName evidence="2">L-ascorbate metabolism protein UlaG (Beta-lactamase superfamily)</fullName>
    </submittedName>
</protein>
<dbReference type="InterPro" id="IPR050114">
    <property type="entry name" value="UPF0173_UPF0282_UlaG_hydrolase"/>
</dbReference>
<dbReference type="InterPro" id="IPR001279">
    <property type="entry name" value="Metallo-B-lactamas"/>
</dbReference>
<evidence type="ECO:0000313" key="3">
    <source>
        <dbReference type="Proteomes" id="UP000254869"/>
    </source>
</evidence>
<dbReference type="Gene3D" id="3.60.15.10">
    <property type="entry name" value="Ribonuclease Z/Hydroxyacylglutathione hydrolase-like"/>
    <property type="match status" value="1"/>
</dbReference>
<reference evidence="2 3" key="1">
    <citation type="submission" date="2018-07" db="EMBL/GenBank/DDBJ databases">
        <title>Genomic Encyclopedia of Type Strains, Phase IV (KMG-IV): sequencing the most valuable type-strain genomes for metagenomic binning, comparative biology and taxonomic classification.</title>
        <authorList>
            <person name="Goeker M."/>
        </authorList>
    </citation>
    <scope>NUCLEOTIDE SEQUENCE [LARGE SCALE GENOMIC DNA]</scope>
    <source>
        <strain evidence="2 3">DSM 44290</strain>
    </source>
</reference>
<evidence type="ECO:0000259" key="1">
    <source>
        <dbReference type="SMART" id="SM00849"/>
    </source>
</evidence>
<dbReference type="PANTHER" id="PTHR43546:SF3">
    <property type="entry name" value="UPF0173 METAL-DEPENDENT HYDROLASE MJ1163"/>
    <property type="match status" value="1"/>
</dbReference>
<accession>A0A370ICK0</accession>
<feature type="domain" description="Metallo-beta-lactamase" evidence="1">
    <location>
        <begin position="17"/>
        <end position="216"/>
    </location>
</feature>
<dbReference type="InterPro" id="IPR036866">
    <property type="entry name" value="RibonucZ/Hydroxyglut_hydro"/>
</dbReference>
<dbReference type="Proteomes" id="UP000254869">
    <property type="component" value="Unassembled WGS sequence"/>
</dbReference>
<dbReference type="AlphaFoldDB" id="A0A370ICK0"/>
<organism evidence="2 3">
    <name type="scientific">Nocardia pseudobrasiliensis</name>
    <dbReference type="NCBI Taxonomy" id="45979"/>
    <lineage>
        <taxon>Bacteria</taxon>
        <taxon>Bacillati</taxon>
        <taxon>Actinomycetota</taxon>
        <taxon>Actinomycetes</taxon>
        <taxon>Mycobacteriales</taxon>
        <taxon>Nocardiaceae</taxon>
        <taxon>Nocardia</taxon>
    </lineage>
</organism>
<dbReference type="SMART" id="SM00849">
    <property type="entry name" value="Lactamase_B"/>
    <property type="match status" value="1"/>
</dbReference>
<dbReference type="Pfam" id="PF12706">
    <property type="entry name" value="Lactamase_B_2"/>
    <property type="match status" value="1"/>
</dbReference>
<dbReference type="CDD" id="cd06262">
    <property type="entry name" value="metallo-hydrolase-like_MBL-fold"/>
    <property type="match status" value="1"/>
</dbReference>
<dbReference type="PANTHER" id="PTHR43546">
    <property type="entry name" value="UPF0173 METAL-DEPENDENT HYDROLASE MJ1163-RELATED"/>
    <property type="match status" value="1"/>
</dbReference>